<evidence type="ECO:0000313" key="6">
    <source>
        <dbReference type="EMBL" id="HJC67920.1"/>
    </source>
</evidence>
<keyword evidence="2" id="KW-0233">DNA recombination</keyword>
<evidence type="ECO:0000256" key="1">
    <source>
        <dbReference type="ARBA" id="ARBA00023125"/>
    </source>
</evidence>
<dbReference type="GO" id="GO:0015074">
    <property type="term" value="P:DNA integration"/>
    <property type="evidence" value="ECO:0007669"/>
    <property type="project" value="InterPro"/>
</dbReference>
<dbReference type="PANTHER" id="PTHR30349">
    <property type="entry name" value="PHAGE INTEGRASE-RELATED"/>
    <property type="match status" value="1"/>
</dbReference>
<dbReference type="Gene3D" id="1.10.150.130">
    <property type="match status" value="1"/>
</dbReference>
<feature type="domain" description="Core-binding (CB)" evidence="5">
    <location>
        <begin position="26"/>
        <end position="104"/>
    </location>
</feature>
<reference evidence="6" key="1">
    <citation type="journal article" date="2021" name="PeerJ">
        <title>Extensive microbial diversity within the chicken gut microbiome revealed by metagenomics and culture.</title>
        <authorList>
            <person name="Gilroy R."/>
            <person name="Ravi A."/>
            <person name="Getino M."/>
            <person name="Pursley I."/>
            <person name="Horton D.L."/>
            <person name="Alikhan N.F."/>
            <person name="Baker D."/>
            <person name="Gharbi K."/>
            <person name="Hall N."/>
            <person name="Watson M."/>
            <person name="Adriaenssens E.M."/>
            <person name="Foster-Nyarko E."/>
            <person name="Jarju S."/>
            <person name="Secka A."/>
            <person name="Antonio M."/>
            <person name="Oren A."/>
            <person name="Chaudhuri R.R."/>
            <person name="La Ragione R."/>
            <person name="Hildebrand F."/>
            <person name="Pallen M.J."/>
        </authorList>
    </citation>
    <scope>NUCLEOTIDE SEQUENCE</scope>
    <source>
        <strain evidence="6">CHK198-12963</strain>
    </source>
</reference>
<evidence type="ECO:0000256" key="2">
    <source>
        <dbReference type="ARBA" id="ARBA00023172"/>
    </source>
</evidence>
<sequence>MNELDQKRNSGGAREFGWEREPEWRTKVGDILGEYRLHLVSQEKSGNTIEKYIRDVKRFLLYAGSERSEREMVLAYKSSLKEQYQLSSANSMLMAVNHYLKYKGLEECRVSAFRQQRKIFSEESRQLSRKEYERLVLEARKRGMVQMEHILQTIGMTGIRVGELAFITVEALKQKAARIHFKNKERVILLPKSLRVLLEAYCRRENIRHGSIFITQGGKALDRRTIWFQMKKLCQGAGVLASKVFPHNLRHLFARCYYEKEKDLVRLADYLGHSSLETTRRYYDKQILMASCPGGYTVLLKYPPEQLSIINASIH</sequence>
<dbReference type="PROSITE" id="PS51898">
    <property type="entry name" value="TYR_RECOMBINASE"/>
    <property type="match status" value="1"/>
</dbReference>
<dbReference type="Gene3D" id="1.10.443.10">
    <property type="entry name" value="Intergrase catalytic core"/>
    <property type="match status" value="1"/>
</dbReference>
<dbReference type="InterPro" id="IPR044068">
    <property type="entry name" value="CB"/>
</dbReference>
<dbReference type="InterPro" id="IPR002104">
    <property type="entry name" value="Integrase_catalytic"/>
</dbReference>
<evidence type="ECO:0000313" key="7">
    <source>
        <dbReference type="Proteomes" id="UP000823863"/>
    </source>
</evidence>
<gene>
    <name evidence="6" type="ORF">H9931_14630</name>
</gene>
<dbReference type="InterPro" id="IPR011010">
    <property type="entry name" value="DNA_brk_join_enz"/>
</dbReference>
<evidence type="ECO:0000259" key="4">
    <source>
        <dbReference type="PROSITE" id="PS51898"/>
    </source>
</evidence>
<dbReference type="PROSITE" id="PS51900">
    <property type="entry name" value="CB"/>
    <property type="match status" value="1"/>
</dbReference>
<dbReference type="AlphaFoldDB" id="A0A9D2PZ44"/>
<proteinExistence type="predicted"/>
<dbReference type="InterPro" id="IPR013762">
    <property type="entry name" value="Integrase-like_cat_sf"/>
</dbReference>
<dbReference type="InterPro" id="IPR010998">
    <property type="entry name" value="Integrase_recombinase_N"/>
</dbReference>
<evidence type="ECO:0000259" key="5">
    <source>
        <dbReference type="PROSITE" id="PS51900"/>
    </source>
</evidence>
<dbReference type="SUPFAM" id="SSF56349">
    <property type="entry name" value="DNA breaking-rejoining enzymes"/>
    <property type="match status" value="1"/>
</dbReference>
<comment type="caution">
    <text evidence="6">The sequence shown here is derived from an EMBL/GenBank/DDBJ whole genome shotgun (WGS) entry which is preliminary data.</text>
</comment>
<protein>
    <submittedName>
        <fullName evidence="6">Tyrosine-type recombinase/integrase</fullName>
    </submittedName>
</protein>
<dbReference type="GO" id="GO:0006310">
    <property type="term" value="P:DNA recombination"/>
    <property type="evidence" value="ECO:0007669"/>
    <property type="project" value="UniProtKB-KW"/>
</dbReference>
<reference evidence="6" key="2">
    <citation type="submission" date="2021-04" db="EMBL/GenBank/DDBJ databases">
        <authorList>
            <person name="Gilroy R."/>
        </authorList>
    </citation>
    <scope>NUCLEOTIDE SEQUENCE</scope>
    <source>
        <strain evidence="6">CHK198-12963</strain>
    </source>
</reference>
<dbReference type="InterPro" id="IPR050090">
    <property type="entry name" value="Tyrosine_recombinase_XerCD"/>
</dbReference>
<dbReference type="EMBL" id="DWWB01000088">
    <property type="protein sequence ID" value="HJC67920.1"/>
    <property type="molecule type" value="Genomic_DNA"/>
</dbReference>
<accession>A0A9D2PZ44</accession>
<dbReference type="Pfam" id="PF00589">
    <property type="entry name" value="Phage_integrase"/>
    <property type="match status" value="1"/>
</dbReference>
<organism evidence="6 7">
    <name type="scientific">Candidatus Enterocloster excrementigallinarum</name>
    <dbReference type="NCBI Taxonomy" id="2838558"/>
    <lineage>
        <taxon>Bacteria</taxon>
        <taxon>Bacillati</taxon>
        <taxon>Bacillota</taxon>
        <taxon>Clostridia</taxon>
        <taxon>Lachnospirales</taxon>
        <taxon>Lachnospiraceae</taxon>
        <taxon>Enterocloster</taxon>
    </lineage>
</organism>
<dbReference type="GO" id="GO:0003677">
    <property type="term" value="F:DNA binding"/>
    <property type="evidence" value="ECO:0007669"/>
    <property type="project" value="UniProtKB-UniRule"/>
</dbReference>
<evidence type="ECO:0000256" key="3">
    <source>
        <dbReference type="PROSITE-ProRule" id="PRU01248"/>
    </source>
</evidence>
<dbReference type="PANTHER" id="PTHR30349:SF89">
    <property type="entry name" value="INTEGRASE_RECOMBINASE"/>
    <property type="match status" value="1"/>
</dbReference>
<keyword evidence="1 3" id="KW-0238">DNA-binding</keyword>
<name>A0A9D2PZ44_9FIRM</name>
<dbReference type="Proteomes" id="UP000823863">
    <property type="component" value="Unassembled WGS sequence"/>
</dbReference>
<feature type="domain" description="Tyr recombinase" evidence="4">
    <location>
        <begin position="122"/>
        <end position="297"/>
    </location>
</feature>